<comment type="caution">
    <text evidence="2">The sequence shown here is derived from an EMBL/GenBank/DDBJ whole genome shotgun (WGS) entry which is preliminary data.</text>
</comment>
<gene>
    <name evidence="2" type="ORF">CE91St16_01540</name>
    <name evidence="3" type="ORF">RVH17_02285</name>
</gene>
<dbReference type="SUPFAM" id="SSF55821">
    <property type="entry name" value="YrdC/RibB"/>
    <property type="match status" value="1"/>
</dbReference>
<organism evidence="2 4">
    <name type="scientific">Alistipes finegoldii</name>
    <dbReference type="NCBI Taxonomy" id="214856"/>
    <lineage>
        <taxon>Bacteria</taxon>
        <taxon>Pseudomonadati</taxon>
        <taxon>Bacteroidota</taxon>
        <taxon>Bacteroidia</taxon>
        <taxon>Bacteroidales</taxon>
        <taxon>Rikenellaceae</taxon>
        <taxon>Alistipes</taxon>
    </lineage>
</organism>
<dbReference type="Proteomes" id="UP001181347">
    <property type="component" value="Unassembled WGS sequence"/>
</dbReference>
<sequence>MLTKIYEQNPSERELRKVVDALEDGGIIIYPTDSVYAFGCSLRSPKAIERLRRMKGKDAEAFTVVFENLAQAAEYCRVDNAAFRILKRNLPGPFTFVLTASSGMPDKALEKRRTIGIRIPGNAVPRAIVAALGCPLITTSVKDDDEVVEYTMDPELIHERYGRDVALVIDGGVGDNVPTTVVDLTGDEPEILREGKGELQ</sequence>
<dbReference type="AlphaFoldDB" id="A0AA37NJY3"/>
<dbReference type="InterPro" id="IPR006070">
    <property type="entry name" value="Sua5-like_dom"/>
</dbReference>
<reference evidence="2" key="1">
    <citation type="submission" date="2022-01" db="EMBL/GenBank/DDBJ databases">
        <title>Novel bile acid biosynthetic pathways are enriched in the microbiome of centenarians.</title>
        <authorList>
            <person name="Sato Y."/>
            <person name="Atarashi K."/>
            <person name="Plichta R.D."/>
            <person name="Arai Y."/>
            <person name="Sasajima S."/>
            <person name="Kearney M.S."/>
            <person name="Suda W."/>
            <person name="Takeshita K."/>
            <person name="Sasaki T."/>
            <person name="Okamoto S."/>
            <person name="Skelly N.A."/>
            <person name="Okamura Y."/>
            <person name="Vlamakis H."/>
            <person name="Li Y."/>
            <person name="Tanoue T."/>
            <person name="Takei H."/>
            <person name="Nittono H."/>
            <person name="Narushima S."/>
            <person name="Irie J."/>
            <person name="Itoh H."/>
            <person name="Moriya K."/>
            <person name="Sugiura Y."/>
            <person name="Suematsu M."/>
            <person name="Moritoki N."/>
            <person name="Shibata S."/>
            <person name="Littman R.D."/>
            <person name="Fischbach A.M."/>
            <person name="Uwamino Y."/>
            <person name="Inoue T."/>
            <person name="Honda A."/>
            <person name="Hattori M."/>
            <person name="Murai T."/>
            <person name="Xavier J.R."/>
            <person name="Hirose N."/>
            <person name="Honda K."/>
        </authorList>
    </citation>
    <scope>NUCLEOTIDE SEQUENCE</scope>
    <source>
        <strain evidence="2">CE91-St16</strain>
    </source>
</reference>
<dbReference type="InterPro" id="IPR052532">
    <property type="entry name" value="SUA5_domain"/>
</dbReference>
<proteinExistence type="predicted"/>
<dbReference type="PROSITE" id="PS51163">
    <property type="entry name" value="YRDC"/>
    <property type="match status" value="1"/>
</dbReference>
<evidence type="ECO:0000313" key="4">
    <source>
        <dbReference type="Proteomes" id="UP001055105"/>
    </source>
</evidence>
<reference evidence="3" key="2">
    <citation type="submission" date="2023-10" db="EMBL/GenBank/DDBJ databases">
        <title>Genome Sequence of the Bacteria from From Gut Wall in Crohn's Disease.</title>
        <authorList>
            <person name="Rodriguez-Palacios A."/>
        </authorList>
    </citation>
    <scope>NUCLEOTIDE SEQUENCE</scope>
    <source>
        <strain evidence="3">CavFT-hAR58</strain>
    </source>
</reference>
<dbReference type="EMBL" id="JAWDES010000004">
    <property type="protein sequence ID" value="MDU0258946.1"/>
    <property type="molecule type" value="Genomic_DNA"/>
</dbReference>
<feature type="domain" description="YrdC-like" evidence="1">
    <location>
        <begin position="12"/>
        <end position="197"/>
    </location>
</feature>
<dbReference type="EMBL" id="BQOL01000001">
    <property type="protein sequence ID" value="GKI17246.1"/>
    <property type="molecule type" value="Genomic_DNA"/>
</dbReference>
<dbReference type="GO" id="GO:0061710">
    <property type="term" value="F:L-threonylcarbamoyladenylate synthase"/>
    <property type="evidence" value="ECO:0007669"/>
    <property type="project" value="UniProtKB-EC"/>
</dbReference>
<dbReference type="Gene3D" id="3.90.870.10">
    <property type="entry name" value="DHBP synthase"/>
    <property type="match status" value="1"/>
</dbReference>
<protein>
    <submittedName>
        <fullName evidence="3">L-threonylcarbamoyladenylate synthase</fullName>
        <ecNumber evidence="3">2.7.7.87</ecNumber>
    </submittedName>
    <submittedName>
        <fullName evidence="2">Threonylcarbamoyl-AMP synthase</fullName>
    </submittedName>
</protein>
<dbReference type="NCBIfam" id="TIGR00057">
    <property type="entry name" value="L-threonylcarbamoyladenylate synthase"/>
    <property type="match status" value="1"/>
</dbReference>
<dbReference type="EC" id="2.7.7.87" evidence="3"/>
<dbReference type="Proteomes" id="UP001055105">
    <property type="component" value="Unassembled WGS sequence"/>
</dbReference>
<evidence type="ECO:0000259" key="1">
    <source>
        <dbReference type="PROSITE" id="PS51163"/>
    </source>
</evidence>
<dbReference type="Pfam" id="PF01300">
    <property type="entry name" value="Sua5_yciO_yrdC"/>
    <property type="match status" value="1"/>
</dbReference>
<dbReference type="PANTHER" id="PTHR42828:SF3">
    <property type="entry name" value="THREONYLCARBAMOYL-AMP SYNTHASE"/>
    <property type="match status" value="1"/>
</dbReference>
<keyword evidence="3" id="KW-0808">Transferase</keyword>
<dbReference type="InterPro" id="IPR017945">
    <property type="entry name" value="DHBP_synth_RibB-like_a/b_dom"/>
</dbReference>
<name>A0AA37NJY3_9BACT</name>
<dbReference type="GO" id="GO:0003725">
    <property type="term" value="F:double-stranded RNA binding"/>
    <property type="evidence" value="ECO:0007669"/>
    <property type="project" value="InterPro"/>
</dbReference>
<keyword evidence="3" id="KW-0548">Nucleotidyltransferase</keyword>
<dbReference type="PANTHER" id="PTHR42828">
    <property type="entry name" value="DHBP SYNTHASE RIBB-LIKE ALPHA/BETA DOMAIN-CONTAINING PROTEIN"/>
    <property type="match status" value="1"/>
</dbReference>
<accession>A0AA37NJY3</accession>
<dbReference type="RefSeq" id="WP_195559629.1">
    <property type="nucleotide sequence ID" value="NZ_AP025581.1"/>
</dbReference>
<evidence type="ECO:0000313" key="2">
    <source>
        <dbReference type="EMBL" id="GKI17246.1"/>
    </source>
</evidence>
<evidence type="ECO:0000313" key="3">
    <source>
        <dbReference type="EMBL" id="MDU0258946.1"/>
    </source>
</evidence>